<accession>A0A5S9IK90</accession>
<dbReference type="OrthoDB" id="265201at2"/>
<evidence type="ECO:0000256" key="1">
    <source>
        <dbReference type="ARBA" id="ARBA00010515"/>
    </source>
</evidence>
<evidence type="ECO:0000259" key="4">
    <source>
        <dbReference type="Pfam" id="PF20434"/>
    </source>
</evidence>
<protein>
    <submittedName>
        <fullName evidence="5">Lipase/esterase</fullName>
    </submittedName>
</protein>
<dbReference type="InterPro" id="IPR050300">
    <property type="entry name" value="GDXG_lipolytic_enzyme"/>
</dbReference>
<name>A0A5S9IK90_UABAM</name>
<feature type="chain" id="PRO_5024846953" evidence="3">
    <location>
        <begin position="19"/>
        <end position="297"/>
    </location>
</feature>
<organism evidence="5 6">
    <name type="scientific">Uabimicrobium amorphum</name>
    <dbReference type="NCBI Taxonomy" id="2596890"/>
    <lineage>
        <taxon>Bacteria</taxon>
        <taxon>Pseudomonadati</taxon>
        <taxon>Planctomycetota</taxon>
        <taxon>Candidatus Uabimicrobiia</taxon>
        <taxon>Candidatus Uabimicrobiales</taxon>
        <taxon>Candidatus Uabimicrobiaceae</taxon>
        <taxon>Candidatus Uabimicrobium</taxon>
    </lineage>
</organism>
<proteinExistence type="inferred from homology"/>
<dbReference type="GO" id="GO:0016787">
    <property type="term" value="F:hydrolase activity"/>
    <property type="evidence" value="ECO:0007669"/>
    <property type="project" value="UniProtKB-KW"/>
</dbReference>
<evidence type="ECO:0000256" key="2">
    <source>
        <dbReference type="ARBA" id="ARBA00022801"/>
    </source>
</evidence>
<keyword evidence="6" id="KW-1185">Reference proteome</keyword>
<dbReference type="InterPro" id="IPR029058">
    <property type="entry name" value="AB_hydrolase_fold"/>
</dbReference>
<dbReference type="RefSeq" id="WP_151967298.1">
    <property type="nucleotide sequence ID" value="NZ_AP019860.1"/>
</dbReference>
<dbReference type="PANTHER" id="PTHR48081">
    <property type="entry name" value="AB HYDROLASE SUPERFAMILY PROTEIN C4A8.06C"/>
    <property type="match status" value="1"/>
</dbReference>
<feature type="signal peptide" evidence="3">
    <location>
        <begin position="1"/>
        <end position="18"/>
    </location>
</feature>
<dbReference type="Proteomes" id="UP000326354">
    <property type="component" value="Chromosome"/>
</dbReference>
<evidence type="ECO:0000313" key="6">
    <source>
        <dbReference type="Proteomes" id="UP000326354"/>
    </source>
</evidence>
<gene>
    <name evidence="5" type="ORF">UABAM_01430</name>
</gene>
<dbReference type="PROSITE" id="PS01173">
    <property type="entry name" value="LIPASE_GDXG_HIS"/>
    <property type="match status" value="1"/>
</dbReference>
<keyword evidence="2" id="KW-0378">Hydrolase</keyword>
<evidence type="ECO:0000313" key="5">
    <source>
        <dbReference type="EMBL" id="BBM83080.1"/>
    </source>
</evidence>
<dbReference type="AlphaFoldDB" id="A0A5S9IK90"/>
<feature type="domain" description="BD-FAE-like" evidence="4">
    <location>
        <begin position="46"/>
        <end position="237"/>
    </location>
</feature>
<keyword evidence="3" id="KW-0732">Signal</keyword>
<reference evidence="5 6" key="1">
    <citation type="submission" date="2019-08" db="EMBL/GenBank/DDBJ databases">
        <title>Complete genome sequence of Candidatus Uab amorphum.</title>
        <authorList>
            <person name="Shiratori T."/>
            <person name="Suzuki S."/>
            <person name="Kakizawa Y."/>
            <person name="Ishida K."/>
        </authorList>
    </citation>
    <scope>NUCLEOTIDE SEQUENCE [LARGE SCALE GENOMIC DNA]</scope>
    <source>
        <strain evidence="5 6">SRT547</strain>
    </source>
</reference>
<evidence type="ECO:0000256" key="3">
    <source>
        <dbReference type="SAM" id="SignalP"/>
    </source>
</evidence>
<dbReference type="KEGG" id="uam:UABAM_01430"/>
<sequence>MRYRVLIFALIFLSYATAEKYPATFTNVSYGPDERNVMDVWVIDSPTPTPVLIYMHGGGFVTGDKKYAQTDPILRQCMEKKIAVVSINYRFVTTHPYPAPMLDGKRALQFVRHNAKKWNINKEKVALLGYSAGALMGLWLGLKNDMADPMNEDPVLRESTRVQIVVPKQAPTSTDPIWILQNIGGDERVYPSLLDFYGIESFDEIYKPEIRKIAYDSSPINFVSNDDPPVVMYYHGDLTTTPLAKDTPMNTSIHHPQFGVLLKKKMDALGLLSYVHYRSAGSKKTIISFLNEVFYKN</sequence>
<dbReference type="InterPro" id="IPR049492">
    <property type="entry name" value="BD-FAE-like_dom"/>
</dbReference>
<dbReference type="SUPFAM" id="SSF53474">
    <property type="entry name" value="alpha/beta-Hydrolases"/>
    <property type="match status" value="1"/>
</dbReference>
<dbReference type="Pfam" id="PF20434">
    <property type="entry name" value="BD-FAE"/>
    <property type="match status" value="1"/>
</dbReference>
<dbReference type="Gene3D" id="3.40.50.1820">
    <property type="entry name" value="alpha/beta hydrolase"/>
    <property type="match status" value="1"/>
</dbReference>
<dbReference type="EMBL" id="AP019860">
    <property type="protein sequence ID" value="BBM83080.1"/>
    <property type="molecule type" value="Genomic_DNA"/>
</dbReference>
<dbReference type="InterPro" id="IPR002168">
    <property type="entry name" value="Lipase_GDXG_HIS_AS"/>
</dbReference>
<comment type="similarity">
    <text evidence="1">Belongs to the 'GDXG' lipolytic enzyme family.</text>
</comment>